<protein>
    <recommendedName>
        <fullName evidence="3">Zinc finger/thioredoxin putative domain-containing protein</fullName>
    </recommendedName>
</protein>
<dbReference type="NCBIfam" id="TIGR02098">
    <property type="entry name" value="MJ0042_CXXC"/>
    <property type="match status" value="1"/>
</dbReference>
<feature type="transmembrane region" description="Helical" evidence="2">
    <location>
        <begin position="207"/>
        <end position="227"/>
    </location>
</feature>
<dbReference type="OrthoDB" id="5294582at2"/>
<dbReference type="InterPro" id="IPR021834">
    <property type="entry name" value="DUF3426"/>
</dbReference>
<keyword evidence="2" id="KW-0812">Transmembrane</keyword>
<feature type="domain" description="Zinc finger/thioredoxin putative" evidence="3">
    <location>
        <begin position="15"/>
        <end position="50"/>
    </location>
</feature>
<dbReference type="RefSeq" id="WP_087106700.1">
    <property type="nucleotide sequence ID" value="NZ_CBCSCN010000004.1"/>
</dbReference>
<keyword evidence="2" id="KW-0472">Membrane</keyword>
<dbReference type="Proteomes" id="UP000196573">
    <property type="component" value="Unassembled WGS sequence"/>
</dbReference>
<sequence>MQATHQNRNTADSWITRCPECNTAFRITRGHLQAAKGSVRCGSCLYVFRADQHIVGGSLPEDLIPAPRPSQSVDFPEDDTDDDVLFSVSSEGKSQKDAEESLDLSDDVFAIEQAPKRHFSSNNETPAPQGDDDEAWARAMLDELDLEEEEQAAPEIQKVEPEFSAFDVDEAPAEPEVRHQAPADSLTGLDDDPLDLHYQKKSFLQRAAIPFCCLLLTIGLVAQHIIYNFDNIACTPSLRPLISTLCGVTGCQLPEMKDLSRVSVRNIVVRNEPTYQNAITVDAIISNEAAFPQPYPNLMMVISGVNNNVLGTRLLTPEQYLSGEAAGETDMQPMKPVHLSLNIMSPGPDARNITFDFP</sequence>
<accession>A0A1X7AFI8</accession>
<feature type="region of interest" description="Disordered" evidence="1">
    <location>
        <begin position="60"/>
        <end position="83"/>
    </location>
</feature>
<dbReference type="InterPro" id="IPR011723">
    <property type="entry name" value="Znf/thioredoxin_put"/>
</dbReference>
<evidence type="ECO:0000313" key="5">
    <source>
        <dbReference type="Proteomes" id="UP000196573"/>
    </source>
</evidence>
<dbReference type="Pfam" id="PF11906">
    <property type="entry name" value="DUF3426"/>
    <property type="match status" value="1"/>
</dbReference>
<evidence type="ECO:0000313" key="4">
    <source>
        <dbReference type="EMBL" id="SMA36071.1"/>
    </source>
</evidence>
<dbReference type="AlphaFoldDB" id="A0A1X7AFI8"/>
<organism evidence="4 5">
    <name type="scientific">Parendozoicomonas haliclonae</name>
    <dbReference type="NCBI Taxonomy" id="1960125"/>
    <lineage>
        <taxon>Bacteria</taxon>
        <taxon>Pseudomonadati</taxon>
        <taxon>Pseudomonadota</taxon>
        <taxon>Gammaproteobacteria</taxon>
        <taxon>Oceanospirillales</taxon>
        <taxon>Endozoicomonadaceae</taxon>
        <taxon>Parendozoicomonas</taxon>
    </lineage>
</organism>
<feature type="region of interest" description="Disordered" evidence="1">
    <location>
        <begin position="113"/>
        <end position="132"/>
    </location>
</feature>
<name>A0A1X7AFI8_9GAMM</name>
<dbReference type="Pfam" id="PF13719">
    <property type="entry name" value="Zn_ribbon_5"/>
    <property type="match status" value="1"/>
</dbReference>
<dbReference type="EMBL" id="FWPT01000001">
    <property type="protein sequence ID" value="SMA36071.1"/>
    <property type="molecule type" value="Genomic_DNA"/>
</dbReference>
<reference evidence="4 5" key="1">
    <citation type="submission" date="2017-03" db="EMBL/GenBank/DDBJ databases">
        <authorList>
            <person name="Afonso C.L."/>
            <person name="Miller P.J."/>
            <person name="Scott M.A."/>
            <person name="Spackman E."/>
            <person name="Goraichik I."/>
            <person name="Dimitrov K.M."/>
            <person name="Suarez D.L."/>
            <person name="Swayne D.E."/>
        </authorList>
    </citation>
    <scope>NUCLEOTIDE SEQUENCE [LARGE SCALE GENOMIC DNA]</scope>
    <source>
        <strain evidence="4">SB41UT1</strain>
    </source>
</reference>
<keyword evidence="5" id="KW-1185">Reference proteome</keyword>
<evidence type="ECO:0000256" key="2">
    <source>
        <dbReference type="SAM" id="Phobius"/>
    </source>
</evidence>
<evidence type="ECO:0000256" key="1">
    <source>
        <dbReference type="SAM" id="MobiDB-lite"/>
    </source>
</evidence>
<proteinExistence type="predicted"/>
<gene>
    <name evidence="4" type="ORF">EHSB41UT_00592</name>
</gene>
<keyword evidence="2" id="KW-1133">Transmembrane helix</keyword>
<evidence type="ECO:0000259" key="3">
    <source>
        <dbReference type="Pfam" id="PF13719"/>
    </source>
</evidence>